<dbReference type="EMBL" id="CAJOBC010024685">
    <property type="protein sequence ID" value="CAF4064067.1"/>
    <property type="molecule type" value="Genomic_DNA"/>
</dbReference>
<accession>A0A815BZM3</accession>
<dbReference type="InterPro" id="IPR023213">
    <property type="entry name" value="CAT-like_dom_sf"/>
</dbReference>
<dbReference type="PANTHER" id="PTHR31642">
    <property type="entry name" value="TRICHOTHECENE 3-O-ACETYLTRANSFERASE"/>
    <property type="match status" value="1"/>
</dbReference>
<evidence type="ECO:0000313" key="4">
    <source>
        <dbReference type="EMBL" id="CAF4064067.1"/>
    </source>
</evidence>
<evidence type="ECO:0000313" key="2">
    <source>
        <dbReference type="EMBL" id="CAF1273888.1"/>
    </source>
</evidence>
<dbReference type="OrthoDB" id="1862401at2759"/>
<dbReference type="Proteomes" id="UP000677228">
    <property type="component" value="Unassembled WGS sequence"/>
</dbReference>
<dbReference type="Proteomes" id="UP000663829">
    <property type="component" value="Unassembled WGS sequence"/>
</dbReference>
<dbReference type="Gene3D" id="3.30.559.10">
    <property type="entry name" value="Chloramphenicol acetyltransferase-like domain"/>
    <property type="match status" value="2"/>
</dbReference>
<protein>
    <submittedName>
        <fullName evidence="2">Uncharacterized protein</fullName>
    </submittedName>
</protein>
<dbReference type="EMBL" id="CAJNOQ010011323">
    <property type="protein sequence ID" value="CAF1273888.1"/>
    <property type="molecule type" value="Genomic_DNA"/>
</dbReference>
<evidence type="ECO:0000256" key="1">
    <source>
        <dbReference type="SAM" id="MobiDB-lite"/>
    </source>
</evidence>
<dbReference type="AlphaFoldDB" id="A0A815BZM3"/>
<sequence length="384" mass="43392">MLAGVFKRHDEDNTMSIEQDDDGRGGVPFVSASADIFLNHLPLSVEEYTSTMSLPESLELINTTDLQTILHIQHTRFMCGSVALGIHFNHCAGDAHSYFQLVRDWAQLYKNSQYHPVVCHQRSLLEPTLAETAARKNSHPNFNNQKTHYIRQETLPSVSTVDAVRSVVKIFRFSCDELNRMKLDATSQLPFDVAYVSTFDALTAHLYRHIAIARRSSSSMAKLYISTDIRPRLRQPLVPSTYFGNAIVFSYLEMETTQLISENRLGPLSSQVHQAIVSNTSDEIRTTLAWITSQPDKSKIAATFDLDKADFIITAWNKMNMYSDSDFEPGVHPCRIALPCTTSFKSAAIFFSTEKNDTSIDVVLGLAIEDMERLESNSEFRKYQ</sequence>
<dbReference type="EMBL" id="CAJNOK010022635">
    <property type="protein sequence ID" value="CAF1351103.1"/>
    <property type="molecule type" value="Genomic_DNA"/>
</dbReference>
<evidence type="ECO:0000313" key="6">
    <source>
        <dbReference type="Proteomes" id="UP000663829"/>
    </source>
</evidence>
<dbReference type="Proteomes" id="UP000682733">
    <property type="component" value="Unassembled WGS sequence"/>
</dbReference>
<dbReference type="PANTHER" id="PTHR31642:SF323">
    <property type="entry name" value="BAHD FAMILY ACYLTRANSFERASE, CLADE V"/>
    <property type="match status" value="1"/>
</dbReference>
<dbReference type="InterPro" id="IPR050317">
    <property type="entry name" value="Plant_Fungal_Acyltransferase"/>
</dbReference>
<gene>
    <name evidence="2" type="ORF">GPM918_LOCUS27220</name>
    <name evidence="3" type="ORF">OVA965_LOCUS30801</name>
    <name evidence="4" type="ORF">SRO942_LOCUS27510</name>
    <name evidence="5" type="ORF">TMI583_LOCUS31609</name>
</gene>
<evidence type="ECO:0000313" key="5">
    <source>
        <dbReference type="EMBL" id="CAF4161615.1"/>
    </source>
</evidence>
<comment type="caution">
    <text evidence="2">The sequence shown here is derived from an EMBL/GenBank/DDBJ whole genome shotgun (WGS) entry which is preliminary data.</text>
</comment>
<dbReference type="EMBL" id="CAJOBA010044272">
    <property type="protein sequence ID" value="CAF4161615.1"/>
    <property type="molecule type" value="Genomic_DNA"/>
</dbReference>
<proteinExistence type="predicted"/>
<name>A0A815BZM3_9BILA</name>
<feature type="region of interest" description="Disordered" evidence="1">
    <location>
        <begin position="1"/>
        <end position="22"/>
    </location>
</feature>
<organism evidence="2 6">
    <name type="scientific">Didymodactylos carnosus</name>
    <dbReference type="NCBI Taxonomy" id="1234261"/>
    <lineage>
        <taxon>Eukaryota</taxon>
        <taxon>Metazoa</taxon>
        <taxon>Spiralia</taxon>
        <taxon>Gnathifera</taxon>
        <taxon>Rotifera</taxon>
        <taxon>Eurotatoria</taxon>
        <taxon>Bdelloidea</taxon>
        <taxon>Philodinida</taxon>
        <taxon>Philodinidae</taxon>
        <taxon>Didymodactylos</taxon>
    </lineage>
</organism>
<evidence type="ECO:0000313" key="3">
    <source>
        <dbReference type="EMBL" id="CAF1351103.1"/>
    </source>
</evidence>
<keyword evidence="6" id="KW-1185">Reference proteome</keyword>
<dbReference type="Pfam" id="PF02458">
    <property type="entry name" value="Transferase"/>
    <property type="match status" value="1"/>
</dbReference>
<reference evidence="2" key="1">
    <citation type="submission" date="2021-02" db="EMBL/GenBank/DDBJ databases">
        <authorList>
            <person name="Nowell W R."/>
        </authorList>
    </citation>
    <scope>NUCLEOTIDE SEQUENCE</scope>
</reference>
<dbReference type="GO" id="GO:0016747">
    <property type="term" value="F:acyltransferase activity, transferring groups other than amino-acyl groups"/>
    <property type="evidence" value="ECO:0007669"/>
    <property type="project" value="TreeGrafter"/>
</dbReference>
<dbReference type="Proteomes" id="UP000681722">
    <property type="component" value="Unassembled WGS sequence"/>
</dbReference>